<dbReference type="GO" id="GO:0006529">
    <property type="term" value="P:asparagine biosynthetic process"/>
    <property type="evidence" value="ECO:0007669"/>
    <property type="project" value="UniProtKB-KW"/>
</dbReference>
<comment type="catalytic activity">
    <reaction evidence="4">
        <text>L-aspartate + L-glutamine + ATP + H2O = L-asparagine + L-glutamate + AMP + diphosphate + H(+)</text>
        <dbReference type="Rhea" id="RHEA:12228"/>
        <dbReference type="ChEBI" id="CHEBI:15377"/>
        <dbReference type="ChEBI" id="CHEBI:15378"/>
        <dbReference type="ChEBI" id="CHEBI:29985"/>
        <dbReference type="ChEBI" id="CHEBI:29991"/>
        <dbReference type="ChEBI" id="CHEBI:30616"/>
        <dbReference type="ChEBI" id="CHEBI:33019"/>
        <dbReference type="ChEBI" id="CHEBI:58048"/>
        <dbReference type="ChEBI" id="CHEBI:58359"/>
        <dbReference type="ChEBI" id="CHEBI:456215"/>
        <dbReference type="EC" id="6.3.5.4"/>
    </reaction>
</comment>
<sequence>MELILKLGDFSQVNQSRQTYFRSFDPNLPNDLDLDDDQLLKNLRSHYAGVQVNENEVILVTDQMRSFPLYYLVSKDRVIVSGKFDEIHRLNSSRVDQVAKEEIALAGFCFGDRTAGLGIKQVLPGRKVKINLITGDIYETIIHLPFFEPEIPSDEDSFIKLLDDAFNAVMTRAIEHVGDHKILVPLSGGLDSRLIATWLSKNKIKNVLCFTYGREGSGEVSVSKEIADNLQLPWQSISLNDQRIKSAWLENDTAEFLYNSFAGYSLPHVQDWYAIRELKEKNLISDGDVVFPGHTIVDNFHNHEMLLDSQGPDADTLARILLNKHIVMPAQIDTDAGRADSYHVARKFLSQEKYDRSHRSLQRCVEGFNFSERQTKYINNSVRAYEYYHLRWAIPMLDREFTDVWCQGPIDLTITRKAYGTWIQNMYSEQTGTASQLFVGSANKLDPVWRERLKKMGEKTKINFIVNRFFSAKQAYRHPMAFDQYSTNPSKLRLFFNVLQGAPVNFHWTQEFINDKWHPNLKIW</sequence>
<dbReference type="InterPro" id="IPR029055">
    <property type="entry name" value="Ntn_hydrolases_N"/>
</dbReference>
<dbReference type="GO" id="GO:0004066">
    <property type="term" value="F:asparagine synthase (glutamine-hydrolyzing) activity"/>
    <property type="evidence" value="ECO:0007669"/>
    <property type="project" value="UniProtKB-EC"/>
</dbReference>
<keyword evidence="3" id="KW-0061">Asparagine biosynthesis</keyword>
<dbReference type="Gene3D" id="3.40.50.620">
    <property type="entry name" value="HUPs"/>
    <property type="match status" value="1"/>
</dbReference>
<dbReference type="InterPro" id="IPR051786">
    <property type="entry name" value="ASN_synthetase/amidase"/>
</dbReference>
<name>A0A1D9MJU1_9ACTO</name>
<keyword evidence="7" id="KW-1185">Reference proteome</keyword>
<proteinExistence type="predicted"/>
<dbReference type="SUPFAM" id="SSF56235">
    <property type="entry name" value="N-terminal nucleophile aminohydrolases (Ntn hydrolases)"/>
    <property type="match status" value="1"/>
</dbReference>
<dbReference type="InterPro" id="IPR014729">
    <property type="entry name" value="Rossmann-like_a/b/a_fold"/>
</dbReference>
<dbReference type="InterPro" id="IPR001962">
    <property type="entry name" value="Asn_synthase"/>
</dbReference>
<evidence type="ECO:0000313" key="6">
    <source>
        <dbReference type="EMBL" id="AOZ72440.1"/>
    </source>
</evidence>
<dbReference type="PANTHER" id="PTHR43284">
    <property type="entry name" value="ASPARAGINE SYNTHETASE (GLUTAMINE-HYDROLYZING)"/>
    <property type="match status" value="1"/>
</dbReference>
<dbReference type="PANTHER" id="PTHR43284:SF1">
    <property type="entry name" value="ASPARAGINE SYNTHETASE"/>
    <property type="match status" value="1"/>
</dbReference>
<evidence type="ECO:0000256" key="4">
    <source>
        <dbReference type="ARBA" id="ARBA00048741"/>
    </source>
</evidence>
<dbReference type="STRING" id="1912795.BK816_03320"/>
<feature type="domain" description="Asparagine synthetase" evidence="5">
    <location>
        <begin position="176"/>
        <end position="247"/>
    </location>
</feature>
<evidence type="ECO:0000256" key="2">
    <source>
        <dbReference type="ARBA" id="ARBA00012737"/>
    </source>
</evidence>
<evidence type="ECO:0000313" key="7">
    <source>
        <dbReference type="Proteomes" id="UP000176288"/>
    </source>
</evidence>
<dbReference type="RefSeq" id="WP_071163906.1">
    <property type="nucleotide sequence ID" value="NZ_CP017812.1"/>
</dbReference>
<gene>
    <name evidence="6" type="ORF">BK816_03320</name>
</gene>
<dbReference type="OrthoDB" id="4897717at2"/>
<dbReference type="KEGG" id="avu:BK816_03320"/>
<dbReference type="EC" id="6.3.5.4" evidence="2"/>
<reference evidence="6 7" key="1">
    <citation type="submission" date="2016-10" db="EMBL/GenBank/DDBJ databases">
        <title>Actinomyces aegypiusis sp. nov., isolated from the Aegypius monachus in Qinghai Tibet Plateau China.</title>
        <authorList>
            <person name="Wang Y."/>
        </authorList>
    </citation>
    <scope>NUCLEOTIDE SEQUENCE [LARGE SCALE GENOMIC DNA]</scope>
    <source>
        <strain evidence="6 7">VUL4_3</strain>
    </source>
</reference>
<dbReference type="EMBL" id="CP017812">
    <property type="protein sequence ID" value="AOZ72440.1"/>
    <property type="molecule type" value="Genomic_DNA"/>
</dbReference>
<dbReference type="Proteomes" id="UP000176288">
    <property type="component" value="Chromosome"/>
</dbReference>
<keyword evidence="3" id="KW-0028">Amino-acid biosynthesis</keyword>
<dbReference type="Pfam" id="PF00733">
    <property type="entry name" value="Asn_synthase"/>
    <property type="match status" value="1"/>
</dbReference>
<organism evidence="6 7">
    <name type="scientific">Boudabousia tangfeifanii</name>
    <dbReference type="NCBI Taxonomy" id="1912795"/>
    <lineage>
        <taxon>Bacteria</taxon>
        <taxon>Bacillati</taxon>
        <taxon>Actinomycetota</taxon>
        <taxon>Actinomycetes</taxon>
        <taxon>Actinomycetales</taxon>
        <taxon>Actinomycetaceae</taxon>
        <taxon>Boudabousia</taxon>
    </lineage>
</organism>
<protein>
    <recommendedName>
        <fullName evidence="2">asparagine synthase (glutamine-hydrolyzing)</fullName>
        <ecNumber evidence="2">6.3.5.4</ecNumber>
    </recommendedName>
</protein>
<accession>A0A1D9MJU1</accession>
<evidence type="ECO:0000256" key="1">
    <source>
        <dbReference type="ARBA" id="ARBA00005187"/>
    </source>
</evidence>
<comment type="pathway">
    <text evidence="1">Amino-acid biosynthesis; L-asparagine biosynthesis; L-asparagine from L-aspartate (L-Gln route): step 1/1.</text>
</comment>
<dbReference type="AlphaFoldDB" id="A0A1D9MJU1"/>
<evidence type="ECO:0000256" key="3">
    <source>
        <dbReference type="ARBA" id="ARBA00022888"/>
    </source>
</evidence>
<dbReference type="SUPFAM" id="SSF52402">
    <property type="entry name" value="Adenine nucleotide alpha hydrolases-like"/>
    <property type="match status" value="1"/>
</dbReference>
<evidence type="ECO:0000259" key="5">
    <source>
        <dbReference type="Pfam" id="PF00733"/>
    </source>
</evidence>